<proteinExistence type="predicted"/>
<dbReference type="InterPro" id="IPR012337">
    <property type="entry name" value="RNaseH-like_sf"/>
</dbReference>
<sequence>MKLEYATVMRYVRRKTELEACKVKERKLWEGELEASKKEEAVGLFGYLHGLDWDVVLLELPKEDPKPWILQVDESTTRDASRAGLILTSPKGQRLSYALRFEFKATNDEAEYEASVVGLELASAVGASHVLAKSDSQLVVGQVLGEYTVKKEVMQKYLDRVKAQIAKLQSFNIVMIPSEENIEADYLAKLAMAKEDAIPQNAPVRYLELPSIFAPDIQSKLSTTVTRG</sequence>
<dbReference type="PANTHER" id="PTHR48475:SF2">
    <property type="entry name" value="RIBONUCLEASE H"/>
    <property type="match status" value="1"/>
</dbReference>
<dbReference type="AlphaFoldDB" id="A0A834GAX9"/>
<evidence type="ECO:0000259" key="1">
    <source>
        <dbReference type="Pfam" id="PF13456"/>
    </source>
</evidence>
<protein>
    <recommendedName>
        <fullName evidence="1">RNase H type-1 domain-containing protein</fullName>
    </recommendedName>
</protein>
<keyword evidence="3" id="KW-1185">Reference proteome</keyword>
<dbReference type="PANTHER" id="PTHR48475">
    <property type="entry name" value="RIBONUCLEASE H"/>
    <property type="match status" value="1"/>
</dbReference>
<feature type="domain" description="RNase H type-1" evidence="1">
    <location>
        <begin position="77"/>
        <end position="191"/>
    </location>
</feature>
<reference evidence="2" key="1">
    <citation type="submission" date="2019-11" db="EMBL/GenBank/DDBJ databases">
        <authorList>
            <person name="Liu Y."/>
            <person name="Hou J."/>
            <person name="Li T.-Q."/>
            <person name="Guan C.-H."/>
            <person name="Wu X."/>
            <person name="Wu H.-Z."/>
            <person name="Ling F."/>
            <person name="Zhang R."/>
            <person name="Shi X.-G."/>
            <person name="Ren J.-P."/>
            <person name="Chen E.-F."/>
            <person name="Sun J.-M."/>
        </authorList>
    </citation>
    <scope>NUCLEOTIDE SEQUENCE</scope>
    <source>
        <strain evidence="2">Adult_tree_wgs_1</strain>
        <tissue evidence="2">Leaves</tissue>
    </source>
</reference>
<name>A0A834GAX9_RHOSS</name>
<dbReference type="Gene3D" id="3.30.420.10">
    <property type="entry name" value="Ribonuclease H-like superfamily/Ribonuclease H"/>
    <property type="match status" value="1"/>
</dbReference>
<comment type="caution">
    <text evidence="2">The sequence shown here is derived from an EMBL/GenBank/DDBJ whole genome shotgun (WGS) entry which is preliminary data.</text>
</comment>
<organism evidence="2 3">
    <name type="scientific">Rhododendron simsii</name>
    <name type="common">Sims's rhododendron</name>
    <dbReference type="NCBI Taxonomy" id="118357"/>
    <lineage>
        <taxon>Eukaryota</taxon>
        <taxon>Viridiplantae</taxon>
        <taxon>Streptophyta</taxon>
        <taxon>Embryophyta</taxon>
        <taxon>Tracheophyta</taxon>
        <taxon>Spermatophyta</taxon>
        <taxon>Magnoliopsida</taxon>
        <taxon>eudicotyledons</taxon>
        <taxon>Gunneridae</taxon>
        <taxon>Pentapetalae</taxon>
        <taxon>asterids</taxon>
        <taxon>Ericales</taxon>
        <taxon>Ericaceae</taxon>
        <taxon>Ericoideae</taxon>
        <taxon>Rhodoreae</taxon>
        <taxon>Rhododendron</taxon>
    </lineage>
</organism>
<dbReference type="GO" id="GO:0004523">
    <property type="term" value="F:RNA-DNA hybrid ribonuclease activity"/>
    <property type="evidence" value="ECO:0007669"/>
    <property type="project" value="InterPro"/>
</dbReference>
<gene>
    <name evidence="2" type="ORF">RHSIM_Rhsim10G0120400</name>
</gene>
<dbReference type="SUPFAM" id="SSF53098">
    <property type="entry name" value="Ribonuclease H-like"/>
    <property type="match status" value="1"/>
</dbReference>
<dbReference type="Pfam" id="PF13456">
    <property type="entry name" value="RVT_3"/>
    <property type="match status" value="1"/>
</dbReference>
<accession>A0A834GAX9</accession>
<dbReference type="InterPro" id="IPR002156">
    <property type="entry name" value="RNaseH_domain"/>
</dbReference>
<dbReference type="EMBL" id="WJXA01000010">
    <property type="protein sequence ID" value="KAF7129817.1"/>
    <property type="molecule type" value="Genomic_DNA"/>
</dbReference>
<dbReference type="Proteomes" id="UP000626092">
    <property type="component" value="Unassembled WGS sequence"/>
</dbReference>
<evidence type="ECO:0000313" key="3">
    <source>
        <dbReference type="Proteomes" id="UP000626092"/>
    </source>
</evidence>
<dbReference type="OrthoDB" id="1938451at2759"/>
<dbReference type="InterPro" id="IPR036397">
    <property type="entry name" value="RNaseH_sf"/>
</dbReference>
<dbReference type="GO" id="GO:0003676">
    <property type="term" value="F:nucleic acid binding"/>
    <property type="evidence" value="ECO:0007669"/>
    <property type="project" value="InterPro"/>
</dbReference>
<dbReference type="CDD" id="cd09279">
    <property type="entry name" value="RNase_HI_like"/>
    <property type="match status" value="1"/>
</dbReference>
<evidence type="ECO:0000313" key="2">
    <source>
        <dbReference type="EMBL" id="KAF7129817.1"/>
    </source>
</evidence>